<dbReference type="PANTHER" id="PTHR43833:SF9">
    <property type="entry name" value="POTASSIUM CHANNEL PROTEIN YUGO-RELATED"/>
    <property type="match status" value="1"/>
</dbReference>
<dbReference type="SUPFAM" id="SSF51735">
    <property type="entry name" value="NAD(P)-binding Rossmann-fold domains"/>
    <property type="match status" value="1"/>
</dbReference>
<dbReference type="RefSeq" id="WP_141921886.1">
    <property type="nucleotide sequence ID" value="NZ_VFQC01000001.1"/>
</dbReference>
<dbReference type="InterPro" id="IPR003148">
    <property type="entry name" value="RCK_N"/>
</dbReference>
<organism evidence="5 6">
    <name type="scientific">Haloactinospora alba</name>
    <dbReference type="NCBI Taxonomy" id="405555"/>
    <lineage>
        <taxon>Bacteria</taxon>
        <taxon>Bacillati</taxon>
        <taxon>Actinomycetota</taxon>
        <taxon>Actinomycetes</taxon>
        <taxon>Streptosporangiales</taxon>
        <taxon>Nocardiopsidaceae</taxon>
        <taxon>Haloactinospora</taxon>
    </lineage>
</organism>
<dbReference type="GO" id="GO:0006813">
    <property type="term" value="P:potassium ion transport"/>
    <property type="evidence" value="ECO:0007669"/>
    <property type="project" value="InterPro"/>
</dbReference>
<comment type="caution">
    <text evidence="5">The sequence shown here is derived from an EMBL/GenBank/DDBJ whole genome shotgun (WGS) entry which is preliminary data.</text>
</comment>
<keyword evidence="2" id="KW-0472">Membrane</keyword>
<dbReference type="SUPFAM" id="SSF81324">
    <property type="entry name" value="Voltage-gated potassium channels"/>
    <property type="match status" value="1"/>
</dbReference>
<dbReference type="OrthoDB" id="9799090at2"/>
<dbReference type="Gene3D" id="3.40.50.720">
    <property type="entry name" value="NAD(P)-binding Rossmann-like Domain"/>
    <property type="match status" value="1"/>
</dbReference>
<proteinExistence type="predicted"/>
<dbReference type="InterPro" id="IPR036291">
    <property type="entry name" value="NAD(P)-bd_dom_sf"/>
</dbReference>
<feature type="transmembrane region" description="Helical" evidence="2">
    <location>
        <begin position="51"/>
        <end position="68"/>
    </location>
</feature>
<feature type="transmembrane region" description="Helical" evidence="2">
    <location>
        <begin position="20"/>
        <end position="39"/>
    </location>
</feature>
<evidence type="ECO:0000259" key="4">
    <source>
        <dbReference type="Pfam" id="PF07885"/>
    </source>
</evidence>
<feature type="domain" description="Potassium channel" evidence="4">
    <location>
        <begin position="25"/>
        <end position="101"/>
    </location>
</feature>
<name>A0A543NFQ5_9ACTN</name>
<dbReference type="InterPro" id="IPR050721">
    <property type="entry name" value="Trk_Ktr_HKT_K-transport"/>
</dbReference>
<comment type="subcellular location">
    <subcellularLocation>
        <location evidence="1">Cell membrane</location>
        <topology evidence="1">Multi-pass membrane protein</topology>
    </subcellularLocation>
</comment>
<reference evidence="5 6" key="1">
    <citation type="submission" date="2019-06" db="EMBL/GenBank/DDBJ databases">
        <title>Sequencing the genomes of 1000 actinobacteria strains.</title>
        <authorList>
            <person name="Klenk H.-P."/>
        </authorList>
    </citation>
    <scope>NUCLEOTIDE SEQUENCE [LARGE SCALE GENOMIC DNA]</scope>
    <source>
        <strain evidence="5 6">DSM 45015</strain>
    </source>
</reference>
<evidence type="ECO:0000313" key="6">
    <source>
        <dbReference type="Proteomes" id="UP000317422"/>
    </source>
</evidence>
<gene>
    <name evidence="5" type="ORF">FHX37_0546</name>
</gene>
<evidence type="ECO:0000313" key="5">
    <source>
        <dbReference type="EMBL" id="TQN30664.1"/>
    </source>
</evidence>
<dbReference type="AlphaFoldDB" id="A0A543NFQ5"/>
<dbReference type="Pfam" id="PF07885">
    <property type="entry name" value="Ion_trans_2"/>
    <property type="match status" value="1"/>
</dbReference>
<feature type="domain" description="RCK N-terminal" evidence="3">
    <location>
        <begin position="132"/>
        <end position="228"/>
    </location>
</feature>
<evidence type="ECO:0000256" key="1">
    <source>
        <dbReference type="ARBA" id="ARBA00004651"/>
    </source>
</evidence>
<dbReference type="GO" id="GO:0034220">
    <property type="term" value="P:monoatomic ion transmembrane transport"/>
    <property type="evidence" value="ECO:0007669"/>
    <property type="project" value="UniProtKB-KW"/>
</dbReference>
<accession>A0A543NFQ5</accession>
<keyword evidence="2" id="KW-0812">Transmembrane</keyword>
<dbReference type="Proteomes" id="UP000317422">
    <property type="component" value="Unassembled WGS sequence"/>
</dbReference>
<dbReference type="GO" id="GO:0005886">
    <property type="term" value="C:plasma membrane"/>
    <property type="evidence" value="ECO:0007669"/>
    <property type="project" value="UniProtKB-SubCell"/>
</dbReference>
<dbReference type="Gene3D" id="1.10.287.70">
    <property type="match status" value="1"/>
</dbReference>
<dbReference type="InterPro" id="IPR013099">
    <property type="entry name" value="K_chnl_dom"/>
</dbReference>
<keyword evidence="2" id="KW-1133">Transmembrane helix</keyword>
<keyword evidence="5" id="KW-0813">Transport</keyword>
<sequence>MPVFLTYLLRGLTRARTWMLPAMVMVAVFVTSWPLMALAEPADARFTDPATYWWWFIVTASTVGYGDFHPTTTMGHVVGVYVIIGGIATLTTIFTQLAGAIENAKGRRMHGSITVDHRKHTVVLGYTPGRTERIVDEVLADTNQAVVLAAWDEVESHPMPDRVTDFVRGDLTDSDVLRRAGVHRAHTVLVDARDDHETLAVVVTVNHVAPDVHLVATLRDLEHTTRLQYVNGEVRCLQWHSPRMVTEELQSPGISQVYSELMTYGGQNTYALRLPDSAPSAAFGDYQTVMGREHDATLLAARVDGTLRVSPPWRTPVPGGSLLYYVSEERISPERLARALPSTDSAARS</sequence>
<evidence type="ECO:0000259" key="3">
    <source>
        <dbReference type="Pfam" id="PF02254"/>
    </source>
</evidence>
<dbReference type="Pfam" id="PF02254">
    <property type="entry name" value="TrkA_N"/>
    <property type="match status" value="1"/>
</dbReference>
<keyword evidence="5" id="KW-0407">Ion channel</keyword>
<protein>
    <submittedName>
        <fullName evidence="5">Voltage-gated potassium channel</fullName>
    </submittedName>
</protein>
<keyword evidence="5" id="KW-0406">Ion transport</keyword>
<dbReference type="PANTHER" id="PTHR43833">
    <property type="entry name" value="POTASSIUM CHANNEL PROTEIN 2-RELATED-RELATED"/>
    <property type="match status" value="1"/>
</dbReference>
<evidence type="ECO:0000256" key="2">
    <source>
        <dbReference type="SAM" id="Phobius"/>
    </source>
</evidence>
<dbReference type="EMBL" id="VFQC01000001">
    <property type="protein sequence ID" value="TQN30664.1"/>
    <property type="molecule type" value="Genomic_DNA"/>
</dbReference>
<keyword evidence="6" id="KW-1185">Reference proteome</keyword>
<feature type="transmembrane region" description="Helical" evidence="2">
    <location>
        <begin position="80"/>
        <end position="101"/>
    </location>
</feature>